<dbReference type="Proteomes" id="UP000029879">
    <property type="component" value="Unassembled WGS sequence"/>
</dbReference>
<reference evidence="1 2" key="1">
    <citation type="submission" date="2014-10" db="EMBL/GenBank/DDBJ databases">
        <title>Genome sequence of a Xanthomonas strain that is pathogenic on beans.</title>
        <authorList>
            <person name="Aritua V."/>
            <person name="Sapp M."/>
            <person name="Harrison J."/>
            <person name="Smith J."/>
            <person name="Studholme D."/>
        </authorList>
    </citation>
    <scope>NUCLEOTIDE SEQUENCE [LARGE SCALE GENOMIC DNA]</scope>
    <source>
        <strain evidence="1 2">Nyagatare</strain>
    </source>
</reference>
<comment type="caution">
    <text evidence="1">The sequence shown here is derived from an EMBL/GenBank/DDBJ whole genome shotgun (WGS) entry which is preliminary data.</text>
</comment>
<gene>
    <name evidence="1" type="ORF">NC00_14170</name>
</gene>
<dbReference type="EMBL" id="JRQI01000056">
    <property type="protein sequence ID" value="KGK57159.1"/>
    <property type="molecule type" value="Genomic_DNA"/>
</dbReference>
<proteinExistence type="predicted"/>
<sequence length="72" mass="7941">MLGQHLLRDAGDQAFQIGITLYLAVEQVKQQHQFPAAFDEFEQGFDIAGGGVWGVRLSHGCVTYLCVRSCGR</sequence>
<protein>
    <submittedName>
        <fullName evidence="1">Uncharacterized protein</fullName>
    </submittedName>
</protein>
<organism evidence="1 2">
    <name type="scientific">Xanthomonas cannabis pv. phaseoli</name>
    <dbReference type="NCBI Taxonomy" id="1885902"/>
    <lineage>
        <taxon>Bacteria</taxon>
        <taxon>Pseudomonadati</taxon>
        <taxon>Pseudomonadota</taxon>
        <taxon>Gammaproteobacteria</taxon>
        <taxon>Lysobacterales</taxon>
        <taxon>Lysobacteraceae</taxon>
        <taxon>Xanthomonas</taxon>
    </lineage>
</organism>
<dbReference type="AlphaFoldDB" id="A0AB34P6R0"/>
<name>A0AB34P6R0_9XANT</name>
<evidence type="ECO:0000313" key="1">
    <source>
        <dbReference type="EMBL" id="KGK57159.1"/>
    </source>
</evidence>
<accession>A0AB34P6R0</accession>
<evidence type="ECO:0000313" key="2">
    <source>
        <dbReference type="Proteomes" id="UP000029879"/>
    </source>
</evidence>